<sequence length="146" mass="16517">MQSNELTVKDEVLIEAPPSKVWEVLVKPKFVANWDELPENYPEEEMTLGSKVVWELPNGGQSITTIIKADQNKELIIALNVTNWEVQPKEGDVAYRYLLEERGSGTLLKIEIGDFSLIKNGQMYYDASVEFASDAKKVIKELAEDL</sequence>
<evidence type="ECO:0000256" key="1">
    <source>
        <dbReference type="ARBA" id="ARBA00006817"/>
    </source>
</evidence>
<dbReference type="AlphaFoldDB" id="A0A223KXX5"/>
<proteinExistence type="inferred from homology"/>
<dbReference type="Proteomes" id="UP000215224">
    <property type="component" value="Chromosome"/>
</dbReference>
<dbReference type="InterPro" id="IPR013538">
    <property type="entry name" value="ASHA1/2-like_C"/>
</dbReference>
<gene>
    <name evidence="3" type="ORF">BC6307_08085</name>
</gene>
<protein>
    <recommendedName>
        <fullName evidence="2">Activator of Hsp90 ATPase homologue 1/2-like C-terminal domain-containing protein</fullName>
    </recommendedName>
</protein>
<reference evidence="3 4" key="1">
    <citation type="submission" date="2016-12" db="EMBL/GenBank/DDBJ databases">
        <title>The whole genome sequencing and assembly of Bacillus cohnii DSM 6307T strain.</title>
        <authorList>
            <person name="Lee Y.-J."/>
            <person name="Yi H."/>
            <person name="Bahn Y.-S."/>
            <person name="Kim J.F."/>
            <person name="Lee D.-W."/>
        </authorList>
    </citation>
    <scope>NUCLEOTIDE SEQUENCE [LARGE SCALE GENOMIC DNA]</scope>
    <source>
        <strain evidence="3 4">DSM 6307</strain>
    </source>
</reference>
<dbReference type="KEGG" id="bcoh:BC6307_08085"/>
<evidence type="ECO:0000313" key="3">
    <source>
        <dbReference type="EMBL" id="AST94274.1"/>
    </source>
</evidence>
<dbReference type="Gene3D" id="3.30.530.20">
    <property type="match status" value="1"/>
</dbReference>
<keyword evidence="4" id="KW-1185">Reference proteome</keyword>
<comment type="similarity">
    <text evidence="1">Belongs to the AHA1 family.</text>
</comment>
<evidence type="ECO:0000259" key="2">
    <source>
        <dbReference type="Pfam" id="PF08327"/>
    </source>
</evidence>
<name>A0A223KXX5_9BACI</name>
<accession>A0A223KXX5</accession>
<organism evidence="3 4">
    <name type="scientific">Sutcliffiella cohnii</name>
    <dbReference type="NCBI Taxonomy" id="33932"/>
    <lineage>
        <taxon>Bacteria</taxon>
        <taxon>Bacillati</taxon>
        <taxon>Bacillota</taxon>
        <taxon>Bacilli</taxon>
        <taxon>Bacillales</taxon>
        <taxon>Bacillaceae</taxon>
        <taxon>Sutcliffiella</taxon>
    </lineage>
</organism>
<dbReference type="EMBL" id="CP018866">
    <property type="protein sequence ID" value="AST94274.1"/>
    <property type="molecule type" value="Genomic_DNA"/>
</dbReference>
<dbReference type="InterPro" id="IPR023393">
    <property type="entry name" value="START-like_dom_sf"/>
</dbReference>
<dbReference type="SUPFAM" id="SSF55961">
    <property type="entry name" value="Bet v1-like"/>
    <property type="match status" value="1"/>
</dbReference>
<evidence type="ECO:0000313" key="4">
    <source>
        <dbReference type="Proteomes" id="UP000215224"/>
    </source>
</evidence>
<dbReference type="Pfam" id="PF08327">
    <property type="entry name" value="AHSA1"/>
    <property type="match status" value="1"/>
</dbReference>
<feature type="domain" description="Activator of Hsp90 ATPase homologue 1/2-like C-terminal" evidence="2">
    <location>
        <begin position="16"/>
        <end position="120"/>
    </location>
</feature>